<protein>
    <submittedName>
        <fullName evidence="2">Metallo-beta-lactamase family protein</fullName>
    </submittedName>
</protein>
<dbReference type="InterPro" id="IPR036866">
    <property type="entry name" value="RibonucZ/Hydroxyglut_hydro"/>
</dbReference>
<dbReference type="SMART" id="SM00849">
    <property type="entry name" value="Lactamase_B"/>
    <property type="match status" value="1"/>
</dbReference>
<dbReference type="STRING" id="1263103.BN741_01793"/>
<name>R7H3C1_9BACT</name>
<dbReference type="InterPro" id="IPR001279">
    <property type="entry name" value="Metallo-B-lactamas"/>
</dbReference>
<dbReference type="EMBL" id="CBIT010000208">
    <property type="protein sequence ID" value="CDE33855.1"/>
    <property type="molecule type" value="Genomic_DNA"/>
</dbReference>
<dbReference type="PANTHER" id="PTHR42663:SF6">
    <property type="entry name" value="HYDROLASE C777.06C-RELATED"/>
    <property type="match status" value="1"/>
</dbReference>
<dbReference type="Pfam" id="PF12706">
    <property type="entry name" value="Lactamase_B_2"/>
    <property type="match status" value="1"/>
</dbReference>
<dbReference type="Proteomes" id="UP000018072">
    <property type="component" value="Unassembled WGS sequence"/>
</dbReference>
<dbReference type="PANTHER" id="PTHR42663">
    <property type="entry name" value="HYDROLASE C777.06C-RELATED-RELATED"/>
    <property type="match status" value="1"/>
</dbReference>
<sequence length="262" mass="29452">MSNKNTITVTLLGTGTSGGVPSLGCQCEVCRSSDLRDRRLRCVALIESAGGTRVLIDCGPDIRQQLMPLPFKPLDAILLTHIHYDHVGGIDDLRPFSVFGPIHLYGDEKTCEQVRLAMPYCFEEHLYPGVPRLELHNVRPHEPLHIGDLEIMPIEVMHGKMPILGFRIGKFAYITDMKTIANTELPYLEDVETLVVNALRFEKEHHSHQLVDDAARFAQQIGACQTYITHVCHHIGLYDEANKRMPNGLTLAYDGLKLNVEY</sequence>
<feature type="domain" description="Metallo-beta-lactamase" evidence="1">
    <location>
        <begin position="40"/>
        <end position="225"/>
    </location>
</feature>
<reference evidence="2" key="1">
    <citation type="submission" date="2012-11" db="EMBL/GenBank/DDBJ databases">
        <title>Dependencies among metagenomic species, viruses, plasmids and units of genetic variation.</title>
        <authorList>
            <person name="Nielsen H.B."/>
            <person name="Almeida M."/>
            <person name="Juncker A.S."/>
            <person name="Rasmussen S."/>
            <person name="Li J."/>
            <person name="Sunagawa S."/>
            <person name="Plichta D."/>
            <person name="Gautier L."/>
            <person name="Le Chatelier E."/>
            <person name="Peletier E."/>
            <person name="Bonde I."/>
            <person name="Nielsen T."/>
            <person name="Manichanh C."/>
            <person name="Arumugam M."/>
            <person name="Batto J."/>
            <person name="Santos M.B.Q.D."/>
            <person name="Blom N."/>
            <person name="Borruel N."/>
            <person name="Burgdorf K.S."/>
            <person name="Boumezbeur F."/>
            <person name="Casellas F."/>
            <person name="Dore J."/>
            <person name="Guarner F."/>
            <person name="Hansen T."/>
            <person name="Hildebrand F."/>
            <person name="Kaas R.S."/>
            <person name="Kennedy S."/>
            <person name="Kristiansen K."/>
            <person name="Kultima J.R."/>
            <person name="Leonard P."/>
            <person name="Levenez F."/>
            <person name="Lund O."/>
            <person name="Moumen B."/>
            <person name="Le Paslier D."/>
            <person name="Pons N."/>
            <person name="Pedersen O."/>
            <person name="Prifti E."/>
            <person name="Qin J."/>
            <person name="Raes J."/>
            <person name="Tap J."/>
            <person name="Tims S."/>
            <person name="Ussery D.W."/>
            <person name="Yamada T."/>
            <person name="MetaHit consortium"/>
            <person name="Renault P."/>
            <person name="Sicheritz-Ponten T."/>
            <person name="Bork P."/>
            <person name="Wang J."/>
            <person name="Brunak S."/>
            <person name="Ehrlich S.D."/>
        </authorList>
    </citation>
    <scope>NUCLEOTIDE SEQUENCE [LARGE SCALE GENOMIC DNA]</scope>
</reference>
<proteinExistence type="predicted"/>
<dbReference type="SUPFAM" id="SSF56281">
    <property type="entry name" value="Metallo-hydrolase/oxidoreductase"/>
    <property type="match status" value="1"/>
</dbReference>
<gene>
    <name evidence="2" type="ORF">BN741_01793</name>
</gene>
<evidence type="ECO:0000313" key="2">
    <source>
        <dbReference type="EMBL" id="CDE33855.1"/>
    </source>
</evidence>
<dbReference type="Gene3D" id="3.60.15.10">
    <property type="entry name" value="Ribonuclease Z/Hydroxyacylglutathione hydrolase-like"/>
    <property type="match status" value="1"/>
</dbReference>
<dbReference type="CDD" id="cd16279">
    <property type="entry name" value="metallo-hydrolase-like_MBL-fold"/>
    <property type="match status" value="1"/>
</dbReference>
<dbReference type="AlphaFoldDB" id="R7H3C1"/>
<organism evidence="2">
    <name type="scientific">Leyella stercorea CAG:629</name>
    <dbReference type="NCBI Taxonomy" id="1263103"/>
    <lineage>
        <taxon>Bacteria</taxon>
        <taxon>Pseudomonadati</taxon>
        <taxon>Bacteroidota</taxon>
        <taxon>Bacteroidia</taxon>
        <taxon>Bacteroidales</taxon>
        <taxon>Prevotellaceae</taxon>
        <taxon>Leyella</taxon>
    </lineage>
</organism>
<accession>R7H3C1</accession>
<evidence type="ECO:0000259" key="1">
    <source>
        <dbReference type="SMART" id="SM00849"/>
    </source>
</evidence>
<comment type="caution">
    <text evidence="2">The sequence shown here is derived from an EMBL/GenBank/DDBJ whole genome shotgun (WGS) entry which is preliminary data.</text>
</comment>